<evidence type="ECO:0000313" key="3">
    <source>
        <dbReference type="Proteomes" id="UP000001420"/>
    </source>
</evidence>
<dbReference type="CDD" id="cd05327">
    <property type="entry name" value="retinol-DH_like_SDR_c_like"/>
    <property type="match status" value="1"/>
</dbReference>
<dbReference type="EC" id="1.3.1.33" evidence="2"/>
<dbReference type="PANTHER" id="PTHR43157">
    <property type="entry name" value="PHOSPHATIDYLINOSITOL-GLYCAN BIOSYNTHESIS CLASS F PROTEIN-RELATED"/>
    <property type="match status" value="1"/>
</dbReference>
<dbReference type="KEGG" id="pma:Pro_1537"/>
<evidence type="ECO:0000313" key="2">
    <source>
        <dbReference type="EMBL" id="AAQ00581.1"/>
    </source>
</evidence>
<dbReference type="AlphaFoldDB" id="Q7VAC7"/>
<dbReference type="Pfam" id="PF00106">
    <property type="entry name" value="adh_short"/>
    <property type="match status" value="1"/>
</dbReference>
<dbReference type="NCBIfam" id="NF004846">
    <property type="entry name" value="PRK06197.1"/>
    <property type="match status" value="1"/>
</dbReference>
<dbReference type="PATRIC" id="fig|167539.5.peg.1618"/>
<dbReference type="Proteomes" id="UP000001420">
    <property type="component" value="Chromosome"/>
</dbReference>
<dbReference type="RefSeq" id="WP_011125687.1">
    <property type="nucleotide sequence ID" value="NC_005042.1"/>
</dbReference>
<keyword evidence="3" id="KW-1185">Reference proteome</keyword>
<name>Q7VAC7_PROMA</name>
<evidence type="ECO:0000256" key="1">
    <source>
        <dbReference type="ARBA" id="ARBA00023002"/>
    </source>
</evidence>
<dbReference type="PRINTS" id="PR00081">
    <property type="entry name" value="GDHRDH"/>
</dbReference>
<reference evidence="2 3" key="1">
    <citation type="journal article" date="2003" name="Proc. Natl. Acad. Sci. U.S.A.">
        <title>Genome sequence of the cyanobacterium Prochlorococcus marinus SS120, a nearly minimal oxyphototrophic genome.</title>
        <authorList>
            <person name="Dufresne A."/>
            <person name="Salanoubat M."/>
            <person name="Partensky F."/>
            <person name="Artiguenave F."/>
            <person name="Axmann I.M."/>
            <person name="Barbe V."/>
            <person name="Duprat S."/>
            <person name="Galperin M.Y."/>
            <person name="Koonin E.V."/>
            <person name="Le Gall F."/>
            <person name="Makarova K.S."/>
            <person name="Ostrowski M."/>
            <person name="Oztas S."/>
            <person name="Robert C."/>
            <person name="Rogozin I.B."/>
            <person name="Scanlan D.J."/>
            <person name="Tandeau de Marsac N."/>
            <person name="Weissenbach J."/>
            <person name="Wincker P."/>
            <person name="Wolf Y.I."/>
            <person name="Hess W.R."/>
        </authorList>
    </citation>
    <scope>NUCLEOTIDE SEQUENCE [LARGE SCALE GENOMIC DNA]</scope>
    <source>
        <strain evidence="3">SARG / CCMP1375 / SS120</strain>
    </source>
</reference>
<organism evidence="2 3">
    <name type="scientific">Prochlorococcus marinus (strain SARG / CCMP1375 / SS120)</name>
    <dbReference type="NCBI Taxonomy" id="167539"/>
    <lineage>
        <taxon>Bacteria</taxon>
        <taxon>Bacillati</taxon>
        <taxon>Cyanobacteriota</taxon>
        <taxon>Cyanophyceae</taxon>
        <taxon>Synechococcales</taxon>
        <taxon>Prochlorococcaceae</taxon>
        <taxon>Prochlorococcus</taxon>
    </lineage>
</organism>
<sequence length="315" mass="34538">MTWSINSIPSQEGRTVFVTGANSGLGFDTAQALLEKGATVILGCRTLEKAERSRQKLLDETDCGKIDVLEIDLADLEKVNEALDKIAVKYKKLDLLINNAGVMAPPQTFSKQGFELQFAVNHLSHMALTLKLLPLIAKQPGSRVVTVSSGAQYMGKINLDDLQGGEGYDRWSSYSQSKLANVMFALELSKRLQQSNLDIASLSAHPGLARTNLQSTSVKLNGSWQEAIAYKLMDPMFQSSRMGALPQLLAATDPTAKTGEQYGPRFNFRGYPKICRIAPSALNSDEREQLWQLSEKLIGDAVDISKGKELLSTKK</sequence>
<dbReference type="eggNOG" id="COG1028">
    <property type="taxonomic scope" value="Bacteria"/>
</dbReference>
<gene>
    <name evidence="2" type="primary">por</name>
    <name evidence="2" type="ordered locus">Pro_1537</name>
</gene>
<dbReference type="Gene3D" id="3.40.50.720">
    <property type="entry name" value="NAD(P)-binding Rossmann-like Domain"/>
    <property type="match status" value="1"/>
</dbReference>
<dbReference type="PANTHER" id="PTHR43157:SF31">
    <property type="entry name" value="PHOSPHATIDYLINOSITOL-GLYCAN BIOSYNTHESIS CLASS F PROTEIN"/>
    <property type="match status" value="1"/>
</dbReference>
<keyword evidence="1 2" id="KW-0560">Oxidoreductase</keyword>
<dbReference type="InterPro" id="IPR036291">
    <property type="entry name" value="NAD(P)-bd_dom_sf"/>
</dbReference>
<dbReference type="EnsemblBacteria" id="AAQ00581">
    <property type="protein sequence ID" value="AAQ00581"/>
    <property type="gene ID" value="Pro_1537"/>
</dbReference>
<protein>
    <submittedName>
        <fullName evidence="2">Light dependent protochlorophyllide oxido-reductase</fullName>
        <ecNumber evidence="2">1.3.1.33</ecNumber>
    </submittedName>
</protein>
<dbReference type="OrthoDB" id="9809821at2"/>
<dbReference type="SUPFAM" id="SSF51735">
    <property type="entry name" value="NAD(P)-binding Rossmann-fold domains"/>
    <property type="match status" value="1"/>
</dbReference>
<dbReference type="EMBL" id="AE017126">
    <property type="protein sequence ID" value="AAQ00581.1"/>
    <property type="molecule type" value="Genomic_DNA"/>
</dbReference>
<proteinExistence type="predicted"/>
<dbReference type="HOGENOM" id="CLU_010194_44_2_3"/>
<dbReference type="GO" id="GO:0016630">
    <property type="term" value="F:protochlorophyllide reductase activity"/>
    <property type="evidence" value="ECO:0007669"/>
    <property type="project" value="UniProtKB-EC"/>
</dbReference>
<dbReference type="STRING" id="167539.Pro_1537"/>
<dbReference type="InterPro" id="IPR002347">
    <property type="entry name" value="SDR_fam"/>
</dbReference>
<accession>Q7VAC7</accession>